<dbReference type="Pfam" id="PF05795">
    <property type="entry name" value="Plasmodium_Vir"/>
    <property type="match status" value="2"/>
</dbReference>
<keyword evidence="1" id="KW-0472">Membrane</keyword>
<dbReference type="Proteomes" id="UP000078550">
    <property type="component" value="Unassembled WGS sequence"/>
</dbReference>
<feature type="transmembrane region" description="Helical" evidence="1">
    <location>
        <begin position="268"/>
        <end position="287"/>
    </location>
</feature>
<dbReference type="EMBL" id="FLRE01002417">
    <property type="protein sequence ID" value="SBT58595.1"/>
    <property type="molecule type" value="Genomic_DNA"/>
</dbReference>
<evidence type="ECO:0000313" key="3">
    <source>
        <dbReference type="Proteomes" id="UP000078550"/>
    </source>
</evidence>
<proteinExistence type="predicted"/>
<reference evidence="3" key="1">
    <citation type="submission" date="2016-05" db="EMBL/GenBank/DDBJ databases">
        <authorList>
            <person name="Naeem Raeece"/>
        </authorList>
    </citation>
    <scope>NUCLEOTIDE SEQUENCE [LARGE SCALE GENOMIC DNA]</scope>
</reference>
<keyword evidence="1" id="KW-0812">Transmembrane</keyword>
<sequence length="347" mass="41214">MENRVNILKNKLESFNFDLMLNNPVTLCPKCTLCDSVNVNEKKKNEPWFKIFCYQFVRNLETAESINMSKSKDIRESRCRSLKYWIYDKIVNSYQKIEINSNDNIIDELLKVWTNFNGSDVNNALSSKCKVPEITEFTNIEKMKREKKMSDYCENYNELKSLLTKTFYGNCHIYYDYFKDRFLEFSKIAEEQYAECLKINNCYNFCKNYDPAHLINKSVCEVVEISKDMKEYIKKEECDTLTAEAVSKKTCETKEVRISEFTFSDNRAIILILFSLWGILLSFLYLYKMTPVQSWISNKLRKKIIIRDDFHEESDNESLDGDYENIERNMQNVGYNISYNSDWNSTQ</sequence>
<accession>A0A1A9AQT0</accession>
<evidence type="ECO:0000313" key="2">
    <source>
        <dbReference type="EMBL" id="SBT58595.1"/>
    </source>
</evidence>
<protein>
    <submittedName>
        <fullName evidence="2">PIR Superfamily Protein</fullName>
    </submittedName>
</protein>
<evidence type="ECO:0000256" key="1">
    <source>
        <dbReference type="SAM" id="Phobius"/>
    </source>
</evidence>
<keyword evidence="1" id="KW-1133">Transmembrane helix</keyword>
<name>A0A1A9AQT0_PLAOA</name>
<gene>
    <name evidence="2" type="ORF">POVWA2_085650</name>
</gene>
<organism evidence="2 3">
    <name type="scientific">Plasmodium ovale wallikeri</name>
    <dbReference type="NCBI Taxonomy" id="864142"/>
    <lineage>
        <taxon>Eukaryota</taxon>
        <taxon>Sar</taxon>
        <taxon>Alveolata</taxon>
        <taxon>Apicomplexa</taxon>
        <taxon>Aconoidasida</taxon>
        <taxon>Haemosporida</taxon>
        <taxon>Plasmodiidae</taxon>
        <taxon>Plasmodium</taxon>
        <taxon>Plasmodium (Plasmodium)</taxon>
    </lineage>
</organism>
<dbReference type="AlphaFoldDB" id="A0A1A9AQT0"/>
<dbReference type="InterPro" id="IPR008780">
    <property type="entry name" value="Plasmodium_Vir"/>
</dbReference>